<keyword evidence="8" id="KW-0143">Chaperone</keyword>
<feature type="transmembrane region" description="Helical" evidence="11">
    <location>
        <begin position="293"/>
        <end position="319"/>
    </location>
</feature>
<comment type="similarity">
    <text evidence="9">Belongs to the OXA1/ALB3/YidC family.</text>
</comment>
<protein>
    <submittedName>
        <fullName evidence="13">Membrane protein insertase MisCA</fullName>
    </submittedName>
</protein>
<evidence type="ECO:0000256" key="5">
    <source>
        <dbReference type="ARBA" id="ARBA00022927"/>
    </source>
</evidence>
<evidence type="ECO:0000256" key="4">
    <source>
        <dbReference type="ARBA" id="ARBA00022692"/>
    </source>
</evidence>
<dbReference type="PANTHER" id="PTHR12428">
    <property type="entry name" value="OXA1"/>
    <property type="match status" value="1"/>
</dbReference>
<dbReference type="InterPro" id="IPR001708">
    <property type="entry name" value="YidC/ALB3/OXA1/COX18"/>
</dbReference>
<keyword evidence="6 11" id="KW-1133">Transmembrane helix</keyword>
<dbReference type="GO" id="GO:0051205">
    <property type="term" value="P:protein insertion into membrane"/>
    <property type="evidence" value="ECO:0007669"/>
    <property type="project" value="TreeGrafter"/>
</dbReference>
<evidence type="ECO:0000256" key="6">
    <source>
        <dbReference type="ARBA" id="ARBA00022989"/>
    </source>
</evidence>
<evidence type="ECO:0000256" key="3">
    <source>
        <dbReference type="ARBA" id="ARBA00022475"/>
    </source>
</evidence>
<reference evidence="13" key="1">
    <citation type="submission" date="2019-11" db="EMBL/GenBank/DDBJ databases">
        <authorList>
            <person name="Feng L."/>
        </authorList>
    </citation>
    <scope>NUCLEOTIDE SEQUENCE</scope>
    <source>
        <strain evidence="13">BhanseniiLFYP23</strain>
    </source>
</reference>
<evidence type="ECO:0000256" key="9">
    <source>
        <dbReference type="RuleBase" id="RU003945"/>
    </source>
</evidence>
<feature type="transmembrane region" description="Helical" evidence="11">
    <location>
        <begin position="245"/>
        <end position="264"/>
    </location>
</feature>
<feature type="region of interest" description="Disordered" evidence="10">
    <location>
        <begin position="371"/>
        <end position="424"/>
    </location>
</feature>
<dbReference type="EMBL" id="CACRSY010000004">
    <property type="protein sequence ID" value="VYS77231.1"/>
    <property type="molecule type" value="Genomic_DNA"/>
</dbReference>
<dbReference type="GO" id="GO:0032977">
    <property type="term" value="F:membrane insertase activity"/>
    <property type="evidence" value="ECO:0007669"/>
    <property type="project" value="InterPro"/>
</dbReference>
<comment type="subcellular location">
    <subcellularLocation>
        <location evidence="1">Cell membrane</location>
        <topology evidence="1">Multi-pass membrane protein</topology>
    </subcellularLocation>
    <subcellularLocation>
        <location evidence="9">Membrane</location>
        <topology evidence="9">Multi-pass membrane protein</topology>
    </subcellularLocation>
</comment>
<dbReference type="GO" id="GO:0005886">
    <property type="term" value="C:plasma membrane"/>
    <property type="evidence" value="ECO:0007669"/>
    <property type="project" value="UniProtKB-SubCell"/>
</dbReference>
<proteinExistence type="inferred from homology"/>
<feature type="transmembrane region" description="Helical" evidence="11">
    <location>
        <begin position="27"/>
        <end position="50"/>
    </location>
</feature>
<dbReference type="InterPro" id="IPR047196">
    <property type="entry name" value="YidC_ALB_C"/>
</dbReference>
<gene>
    <name evidence="13" type="primary">misCA</name>
    <name evidence="13" type="ORF">BHLFYP23_01526</name>
</gene>
<evidence type="ECO:0000256" key="2">
    <source>
        <dbReference type="ARBA" id="ARBA00022448"/>
    </source>
</evidence>
<evidence type="ECO:0000259" key="12">
    <source>
        <dbReference type="Pfam" id="PF02096"/>
    </source>
</evidence>
<name>A0A6N2RAT7_BLAHA</name>
<evidence type="ECO:0000256" key="7">
    <source>
        <dbReference type="ARBA" id="ARBA00023136"/>
    </source>
</evidence>
<evidence type="ECO:0000256" key="8">
    <source>
        <dbReference type="ARBA" id="ARBA00023186"/>
    </source>
</evidence>
<keyword evidence="7 11" id="KW-0472">Membrane</keyword>
<sequence length="424" mass="47409">MGVLLTKSTMPIVNWVAEVLGWLMNGIYSIGVHNLGLCIIIFTLVIYAFMTPLQIKQQKFAKMNAVMAPELQNIQKKYRGKKDQNSQLKMQEETMGVYEKYGVSPTGSCLQMLIQMPIFFALYQVIIKIPGYIGGIKDVFASAVSHITDVSGYSDIIFKFVQDNAIKNSYIPMSGKLSSDHVVDFLYSLSPAQWDKLADVDKFQGFADVLNQTADKLHPMQNFLGLNIADNPWALIQSGWSTQHYLLILAAVLIPVLAWGTQVLNMKLIQTASNTSNSTPSQMETTMKTMNMFMPLMTAFICFTFPVGIGIYWIIGAVIRSVQQLIINRHLDNMDMEDFIKKNKAKMDKKKAKLGVTSQNISQQAKMNVRNIEEPKRKNIADKSNSVKNTASYTAEVPKTKPGSLASKANMVAQFDANNKGKKK</sequence>
<organism evidence="13">
    <name type="scientific">Blautia hansenii</name>
    <name type="common">Ruminococcus hansenii</name>
    <dbReference type="NCBI Taxonomy" id="1322"/>
    <lineage>
        <taxon>Bacteria</taxon>
        <taxon>Bacillati</taxon>
        <taxon>Bacillota</taxon>
        <taxon>Clostridia</taxon>
        <taxon>Lachnospirales</taxon>
        <taxon>Lachnospiraceae</taxon>
        <taxon>Blautia</taxon>
    </lineage>
</organism>
<keyword evidence="3" id="KW-1003">Cell membrane</keyword>
<evidence type="ECO:0000313" key="13">
    <source>
        <dbReference type="EMBL" id="VYS77231.1"/>
    </source>
</evidence>
<evidence type="ECO:0000256" key="1">
    <source>
        <dbReference type="ARBA" id="ARBA00004651"/>
    </source>
</evidence>
<dbReference type="Pfam" id="PF02096">
    <property type="entry name" value="60KD_IMP"/>
    <property type="match status" value="1"/>
</dbReference>
<feature type="domain" description="Membrane insertase YidC/Oxa/ALB C-terminal" evidence="12">
    <location>
        <begin position="36"/>
        <end position="329"/>
    </location>
</feature>
<dbReference type="GO" id="GO:0015031">
    <property type="term" value="P:protein transport"/>
    <property type="evidence" value="ECO:0007669"/>
    <property type="project" value="UniProtKB-KW"/>
</dbReference>
<keyword evidence="5" id="KW-0653">Protein transport</keyword>
<keyword evidence="2" id="KW-0813">Transport</keyword>
<dbReference type="InterPro" id="IPR028055">
    <property type="entry name" value="YidC/Oxa/ALB_C"/>
</dbReference>
<accession>A0A6N2RAT7</accession>
<keyword evidence="4 9" id="KW-0812">Transmembrane</keyword>
<dbReference type="CDD" id="cd20070">
    <property type="entry name" value="5TM_YidC_Alb3"/>
    <property type="match status" value="1"/>
</dbReference>
<feature type="compositionally biased region" description="Basic and acidic residues" evidence="10">
    <location>
        <begin position="371"/>
        <end position="381"/>
    </location>
</feature>
<evidence type="ECO:0000256" key="10">
    <source>
        <dbReference type="SAM" id="MobiDB-lite"/>
    </source>
</evidence>
<evidence type="ECO:0000256" key="11">
    <source>
        <dbReference type="SAM" id="Phobius"/>
    </source>
</evidence>
<feature type="compositionally biased region" description="Polar residues" evidence="10">
    <location>
        <begin position="382"/>
        <end position="393"/>
    </location>
</feature>
<dbReference type="AlphaFoldDB" id="A0A6N2RAT7"/>
<dbReference type="NCBIfam" id="TIGR03592">
    <property type="entry name" value="yidC_oxa1_cterm"/>
    <property type="match status" value="1"/>
</dbReference>
<dbReference type="PANTHER" id="PTHR12428:SF65">
    <property type="entry name" value="CYTOCHROME C OXIDASE ASSEMBLY PROTEIN COX18, MITOCHONDRIAL"/>
    <property type="match status" value="1"/>
</dbReference>